<keyword evidence="1" id="KW-1133">Transmembrane helix</keyword>
<proteinExistence type="predicted"/>
<keyword evidence="1" id="KW-0812">Transmembrane</keyword>
<dbReference type="AlphaFoldDB" id="A0A1G8QLY4"/>
<evidence type="ECO:0000259" key="2">
    <source>
        <dbReference type="Pfam" id="PF09851"/>
    </source>
</evidence>
<name>A0A1G8QLY4_9CLOT</name>
<keyword evidence="1" id="KW-0472">Membrane</keyword>
<reference evidence="3 4" key="1">
    <citation type="submission" date="2016-10" db="EMBL/GenBank/DDBJ databases">
        <authorList>
            <person name="de Groot N.N."/>
        </authorList>
    </citation>
    <scope>NUCLEOTIDE SEQUENCE [LARGE SCALE GENOMIC DNA]</scope>
    <source>
        <strain evidence="3 4">CGMCC 1.5058</strain>
    </source>
</reference>
<protein>
    <submittedName>
        <fullName evidence="3">Putative membrane protein</fullName>
    </submittedName>
</protein>
<feature type="domain" description="SHOCT" evidence="2">
    <location>
        <begin position="72"/>
        <end position="94"/>
    </location>
</feature>
<dbReference type="Proteomes" id="UP000183255">
    <property type="component" value="Unassembled WGS sequence"/>
</dbReference>
<dbReference type="EMBL" id="FNDZ01000007">
    <property type="protein sequence ID" value="SDJ05784.1"/>
    <property type="molecule type" value="Genomic_DNA"/>
</dbReference>
<gene>
    <name evidence="3" type="ORF">SAMN05421804_1073</name>
</gene>
<dbReference type="Pfam" id="PF09851">
    <property type="entry name" value="SHOCT"/>
    <property type="match status" value="1"/>
</dbReference>
<evidence type="ECO:0000313" key="4">
    <source>
        <dbReference type="Proteomes" id="UP000183255"/>
    </source>
</evidence>
<organism evidence="3 4">
    <name type="scientific">Proteiniclasticum ruminis</name>
    <dbReference type="NCBI Taxonomy" id="398199"/>
    <lineage>
        <taxon>Bacteria</taxon>
        <taxon>Bacillati</taxon>
        <taxon>Bacillota</taxon>
        <taxon>Clostridia</taxon>
        <taxon>Eubacteriales</taxon>
        <taxon>Clostridiaceae</taxon>
        <taxon>Proteiniclasticum</taxon>
    </lineage>
</organism>
<dbReference type="InterPro" id="IPR018649">
    <property type="entry name" value="SHOCT"/>
</dbReference>
<accession>A0A1G8QLY4</accession>
<dbReference type="RefSeq" id="WP_031576889.1">
    <property type="nucleotide sequence ID" value="NZ_FNDZ01000007.1"/>
</dbReference>
<sequence length="97" mass="11731">MMFGRRFYGSGRYFDRYFDRSYYGHHFGDFGIWHILMMVGFVLLIVLLVVLILKKSKGNNDHPVQEDHLKKMLDERFVRGEITEEEYQQKLRVLNLK</sequence>
<evidence type="ECO:0000313" key="3">
    <source>
        <dbReference type="EMBL" id="SDJ05784.1"/>
    </source>
</evidence>
<evidence type="ECO:0000256" key="1">
    <source>
        <dbReference type="SAM" id="Phobius"/>
    </source>
</evidence>
<feature type="transmembrane region" description="Helical" evidence="1">
    <location>
        <begin position="32"/>
        <end position="53"/>
    </location>
</feature>